<gene>
    <name evidence="8" type="ORF">ACFSJH_11020</name>
</gene>
<comment type="subcellular location">
    <subcellularLocation>
        <location evidence="1">Cell membrane</location>
        <topology evidence="1">Multi-pass membrane protein</topology>
    </subcellularLocation>
</comment>
<evidence type="ECO:0000256" key="3">
    <source>
        <dbReference type="ARBA" id="ARBA00022692"/>
    </source>
</evidence>
<feature type="transmembrane region" description="Helical" evidence="6">
    <location>
        <begin position="321"/>
        <end position="342"/>
    </location>
</feature>
<dbReference type="PROSITE" id="PS50850">
    <property type="entry name" value="MFS"/>
    <property type="match status" value="1"/>
</dbReference>
<dbReference type="SUPFAM" id="SSF103473">
    <property type="entry name" value="MFS general substrate transporter"/>
    <property type="match status" value="1"/>
</dbReference>
<organism evidence="8 9">
    <name type="scientific">Paenibacillus yanchengensis</name>
    <dbReference type="NCBI Taxonomy" id="2035833"/>
    <lineage>
        <taxon>Bacteria</taxon>
        <taxon>Bacillati</taxon>
        <taxon>Bacillota</taxon>
        <taxon>Bacilli</taxon>
        <taxon>Bacillales</taxon>
        <taxon>Paenibacillaceae</taxon>
        <taxon>Paenibacillus</taxon>
    </lineage>
</organism>
<evidence type="ECO:0000313" key="8">
    <source>
        <dbReference type="EMBL" id="MFD2116252.1"/>
    </source>
</evidence>
<evidence type="ECO:0000256" key="4">
    <source>
        <dbReference type="ARBA" id="ARBA00022989"/>
    </source>
</evidence>
<dbReference type="Gene3D" id="1.20.1720.10">
    <property type="entry name" value="Multidrug resistance protein D"/>
    <property type="match status" value="1"/>
</dbReference>
<feature type="transmembrane region" description="Helical" evidence="6">
    <location>
        <begin position="20"/>
        <end position="41"/>
    </location>
</feature>
<feature type="transmembrane region" description="Helical" evidence="6">
    <location>
        <begin position="53"/>
        <end position="73"/>
    </location>
</feature>
<dbReference type="RefSeq" id="WP_377772242.1">
    <property type="nucleotide sequence ID" value="NZ_JBHUHO010000030.1"/>
</dbReference>
<evidence type="ECO:0000259" key="7">
    <source>
        <dbReference type="PROSITE" id="PS50850"/>
    </source>
</evidence>
<feature type="transmembrane region" description="Helical" evidence="6">
    <location>
        <begin position="141"/>
        <end position="162"/>
    </location>
</feature>
<keyword evidence="9" id="KW-1185">Reference proteome</keyword>
<comment type="caution">
    <text evidence="8">The sequence shown here is derived from an EMBL/GenBank/DDBJ whole genome shotgun (WGS) entry which is preliminary data.</text>
</comment>
<evidence type="ECO:0000256" key="2">
    <source>
        <dbReference type="ARBA" id="ARBA00022448"/>
    </source>
</evidence>
<keyword evidence="2" id="KW-0813">Transport</keyword>
<proteinExistence type="predicted"/>
<dbReference type="EMBL" id="JBHUHO010000030">
    <property type="protein sequence ID" value="MFD2116252.1"/>
    <property type="molecule type" value="Genomic_DNA"/>
</dbReference>
<evidence type="ECO:0000256" key="6">
    <source>
        <dbReference type="SAM" id="Phobius"/>
    </source>
</evidence>
<dbReference type="InterPro" id="IPR011701">
    <property type="entry name" value="MFS"/>
</dbReference>
<feature type="transmembrane region" description="Helical" evidence="6">
    <location>
        <begin position="427"/>
        <end position="450"/>
    </location>
</feature>
<evidence type="ECO:0000313" key="9">
    <source>
        <dbReference type="Proteomes" id="UP001597362"/>
    </source>
</evidence>
<keyword evidence="5 6" id="KW-0472">Membrane</keyword>
<dbReference type="PRINTS" id="PR01036">
    <property type="entry name" value="TCRTETB"/>
</dbReference>
<reference evidence="9" key="1">
    <citation type="journal article" date="2019" name="Int. J. Syst. Evol. Microbiol.">
        <title>The Global Catalogue of Microorganisms (GCM) 10K type strain sequencing project: providing services to taxonomists for standard genome sequencing and annotation.</title>
        <authorList>
            <consortium name="The Broad Institute Genomics Platform"/>
            <consortium name="The Broad Institute Genome Sequencing Center for Infectious Disease"/>
            <person name="Wu L."/>
            <person name="Ma J."/>
        </authorList>
    </citation>
    <scope>NUCLEOTIDE SEQUENCE [LARGE SCALE GENOMIC DNA]</scope>
    <source>
        <strain evidence="9">GH52</strain>
    </source>
</reference>
<feature type="transmembrane region" description="Helical" evidence="6">
    <location>
        <begin position="348"/>
        <end position="369"/>
    </location>
</feature>
<dbReference type="InterPro" id="IPR020846">
    <property type="entry name" value="MFS_dom"/>
</dbReference>
<evidence type="ECO:0000256" key="1">
    <source>
        <dbReference type="ARBA" id="ARBA00004651"/>
    </source>
</evidence>
<dbReference type="InterPro" id="IPR036259">
    <property type="entry name" value="MFS_trans_sf"/>
</dbReference>
<protein>
    <submittedName>
        <fullName evidence="8">MFS transporter</fullName>
    </submittedName>
</protein>
<feature type="transmembrane region" description="Helical" evidence="6">
    <location>
        <begin position="197"/>
        <end position="217"/>
    </location>
</feature>
<keyword evidence="4 6" id="KW-1133">Transmembrane helix</keyword>
<dbReference type="Proteomes" id="UP001597362">
    <property type="component" value="Unassembled WGS sequence"/>
</dbReference>
<evidence type="ECO:0000256" key="5">
    <source>
        <dbReference type="ARBA" id="ARBA00023136"/>
    </source>
</evidence>
<dbReference type="CDD" id="cd17321">
    <property type="entry name" value="MFS_MMR_MDR_like"/>
    <property type="match status" value="1"/>
</dbReference>
<feature type="transmembrane region" description="Helical" evidence="6">
    <location>
        <begin position="111"/>
        <end position="129"/>
    </location>
</feature>
<dbReference type="PANTHER" id="PTHR42718:SF9">
    <property type="entry name" value="MAJOR FACILITATOR SUPERFAMILY MULTIDRUG TRANSPORTER MFSC"/>
    <property type="match status" value="1"/>
</dbReference>
<name>A0ABW4YL25_9BACL</name>
<feature type="transmembrane region" description="Helical" evidence="6">
    <location>
        <begin position="260"/>
        <end position="283"/>
    </location>
</feature>
<dbReference type="PANTHER" id="PTHR42718">
    <property type="entry name" value="MAJOR FACILITATOR SUPERFAMILY MULTIDRUG TRANSPORTER MFSC"/>
    <property type="match status" value="1"/>
</dbReference>
<sequence length="465" mass="50417">MVNVQQQQDNKNIDKLLRVLVFALIFSVMNGTMFNVALPMISEQFSLLPSQASWVLSGYMIVFAIGSVVYGKLADRFQMKNLITFGLYLFAFGSIVGMFAHQYWLVVAGRLLQAAGASVLPAVSMIIPVRYFPIEQRGKALGITAVGLALGAALGPIVAGLVSNFGSWRLLFLLSIISLATVPFFRKYLQQEQVTQVKFDYSGAALLAATVALLLLSITQSNLWLLVVAVLLFGLFLARIHTAQDPFIEPELFKNSKYSLGLFIAFLSTSMNFGLSFMTPQFLTSLHGLTPASIGMVMFPAAICAAFLGKKGGRLADQKGNMFLAMVATSLMFVCFALLSSALELPAYWIALFLIAGNIGVTFMQIAMSNTVSKTLLKHQVGVGMGLLSLMNFISGAIAMGTIGKLLDGQQTALQLNPIVNQSAAFIYSNIFLAMSSIIIVIIMLYRIVFRDEVVLVAKKGSATL</sequence>
<feature type="transmembrane region" description="Helical" evidence="6">
    <location>
        <begin position="85"/>
        <end position="105"/>
    </location>
</feature>
<feature type="transmembrane region" description="Helical" evidence="6">
    <location>
        <begin position="381"/>
        <end position="407"/>
    </location>
</feature>
<dbReference type="Pfam" id="PF07690">
    <property type="entry name" value="MFS_1"/>
    <property type="match status" value="1"/>
</dbReference>
<feature type="transmembrane region" description="Helical" evidence="6">
    <location>
        <begin position="223"/>
        <end position="240"/>
    </location>
</feature>
<keyword evidence="3 6" id="KW-0812">Transmembrane</keyword>
<feature type="transmembrane region" description="Helical" evidence="6">
    <location>
        <begin position="168"/>
        <end position="185"/>
    </location>
</feature>
<feature type="transmembrane region" description="Helical" evidence="6">
    <location>
        <begin position="289"/>
        <end position="309"/>
    </location>
</feature>
<accession>A0ABW4YL25</accession>
<dbReference type="Gene3D" id="1.20.1250.20">
    <property type="entry name" value="MFS general substrate transporter like domains"/>
    <property type="match status" value="1"/>
</dbReference>
<feature type="domain" description="Major facilitator superfamily (MFS) profile" evidence="7">
    <location>
        <begin position="16"/>
        <end position="454"/>
    </location>
</feature>